<evidence type="ECO:0000313" key="1">
    <source>
        <dbReference type="EMBL" id="SOQ36302.1"/>
    </source>
</evidence>
<accession>A0A2H1V7E2</accession>
<organism evidence="1">
    <name type="scientific">Spodoptera frugiperda</name>
    <name type="common">Fall armyworm</name>
    <dbReference type="NCBI Taxonomy" id="7108"/>
    <lineage>
        <taxon>Eukaryota</taxon>
        <taxon>Metazoa</taxon>
        <taxon>Ecdysozoa</taxon>
        <taxon>Arthropoda</taxon>
        <taxon>Hexapoda</taxon>
        <taxon>Insecta</taxon>
        <taxon>Pterygota</taxon>
        <taxon>Neoptera</taxon>
        <taxon>Endopterygota</taxon>
        <taxon>Lepidoptera</taxon>
        <taxon>Glossata</taxon>
        <taxon>Ditrysia</taxon>
        <taxon>Noctuoidea</taxon>
        <taxon>Noctuidae</taxon>
        <taxon>Amphipyrinae</taxon>
        <taxon>Spodoptera</taxon>
    </lineage>
</organism>
<protein>
    <submittedName>
        <fullName evidence="1">SFRICE_010641</fullName>
    </submittedName>
</protein>
<reference evidence="1" key="1">
    <citation type="submission" date="2016-07" db="EMBL/GenBank/DDBJ databases">
        <authorList>
            <person name="Bretaudeau A."/>
        </authorList>
    </citation>
    <scope>NUCLEOTIDE SEQUENCE</scope>
    <source>
        <strain evidence="1">Rice</strain>
        <tissue evidence="1">Whole body</tissue>
    </source>
</reference>
<sequence>MALATVPKHRKLFKMNKHGKYAIISSNNSVSDHYSSSTNRNKLCPQNTDKCSAATSNIKGNIKLETRLTDSICILVRPNVI</sequence>
<dbReference type="EMBL" id="ODYU01000877">
    <property type="protein sequence ID" value="SOQ36302.1"/>
    <property type="molecule type" value="Genomic_DNA"/>
</dbReference>
<dbReference type="AlphaFoldDB" id="A0A2H1V7E2"/>
<gene>
    <name evidence="1" type="ORF">SFRICE_010641</name>
</gene>
<name>A0A2H1V7E2_SPOFR</name>
<proteinExistence type="predicted"/>